<feature type="non-terminal residue" evidence="3">
    <location>
        <position position="1"/>
    </location>
</feature>
<dbReference type="SUPFAM" id="SSF56796">
    <property type="entry name" value="Dehydroquinate synthase-like"/>
    <property type="match status" value="1"/>
</dbReference>
<dbReference type="Pfam" id="PF25137">
    <property type="entry name" value="ADH_Fe_C"/>
    <property type="match status" value="1"/>
</dbReference>
<dbReference type="Gene3D" id="1.20.1090.10">
    <property type="entry name" value="Dehydroquinate synthase-like - alpha domain"/>
    <property type="match status" value="1"/>
</dbReference>
<dbReference type="PANTHER" id="PTHR43633:SF1">
    <property type="entry name" value="ALCOHOL DEHYDROGENASE YQHD"/>
    <property type="match status" value="1"/>
</dbReference>
<dbReference type="PANTHER" id="PTHR43633">
    <property type="entry name" value="ALCOHOL DEHYDROGENASE YQHD"/>
    <property type="match status" value="1"/>
</dbReference>
<dbReference type="GO" id="GO:1990362">
    <property type="term" value="F:butanol dehydrogenase (NAD+) activity"/>
    <property type="evidence" value="ECO:0007669"/>
    <property type="project" value="InterPro"/>
</dbReference>
<dbReference type="GO" id="GO:0005829">
    <property type="term" value="C:cytosol"/>
    <property type="evidence" value="ECO:0007669"/>
    <property type="project" value="TreeGrafter"/>
</dbReference>
<evidence type="ECO:0000313" key="2">
    <source>
        <dbReference type="EMBL" id="OSP89027.1"/>
    </source>
</evidence>
<evidence type="ECO:0000313" key="3">
    <source>
        <dbReference type="EMBL" id="OSP90528.1"/>
    </source>
</evidence>
<evidence type="ECO:0000259" key="1">
    <source>
        <dbReference type="Pfam" id="PF25137"/>
    </source>
</evidence>
<dbReference type="InterPro" id="IPR044731">
    <property type="entry name" value="BDH-like"/>
</dbReference>
<sequence>TGNVKRTPFPRYETYTAQKDYADIARYLGLQGKNDAELVDALLAKIDTLFAGVEVQPSLSANGVSKADFEKSLDTLPDLVYNDQTTPGNPRQPRLEEIRQLLKDQF</sequence>
<evidence type="ECO:0000313" key="4">
    <source>
        <dbReference type="Proteomes" id="UP000193588"/>
    </source>
</evidence>
<protein>
    <recommendedName>
        <fullName evidence="1">Fe-containing alcohol dehydrogenase-like C-terminal domain-containing protein</fullName>
    </recommendedName>
</protein>
<name>A0A1X4JPB7_9LACO</name>
<reference evidence="3 4" key="1">
    <citation type="submission" date="2017-04" db="EMBL/GenBank/DDBJ databases">
        <title>The genome sequence of Weissella cibaria isolated from wild Drosophila.</title>
        <authorList>
            <person name="Ricks N.J."/>
            <person name="Carroll C."/>
            <person name="Walters A."/>
            <person name="Newell P.D."/>
            <person name="Chaston J.M."/>
        </authorList>
    </citation>
    <scope>NUCLEOTIDE SEQUENCE [LARGE SCALE GENOMIC DNA]</scope>
    <source>
        <strain evidence="3 4">DmW_103</strain>
    </source>
</reference>
<dbReference type="EMBL" id="NDXJ01000013">
    <property type="protein sequence ID" value="OSP89027.1"/>
    <property type="molecule type" value="Genomic_DNA"/>
</dbReference>
<dbReference type="AlphaFoldDB" id="A0A1X4JPB7"/>
<dbReference type="GO" id="GO:0008106">
    <property type="term" value="F:alcohol dehydrogenase (NADP+) activity"/>
    <property type="evidence" value="ECO:0007669"/>
    <property type="project" value="TreeGrafter"/>
</dbReference>
<feature type="domain" description="Fe-containing alcohol dehydrogenase-like C-terminal" evidence="1">
    <location>
        <begin position="11"/>
        <end position="105"/>
    </location>
</feature>
<accession>A0A1X4JPB7</accession>
<dbReference type="Proteomes" id="UP000193588">
    <property type="component" value="Unassembled WGS sequence"/>
</dbReference>
<organism evidence="3 4">
    <name type="scientific">Weissella cibaria</name>
    <dbReference type="NCBI Taxonomy" id="137591"/>
    <lineage>
        <taxon>Bacteria</taxon>
        <taxon>Bacillati</taxon>
        <taxon>Bacillota</taxon>
        <taxon>Bacilli</taxon>
        <taxon>Lactobacillales</taxon>
        <taxon>Lactobacillaceae</taxon>
        <taxon>Weissella</taxon>
    </lineage>
</organism>
<dbReference type="EMBL" id="NDXJ01000001">
    <property type="protein sequence ID" value="OSP90528.1"/>
    <property type="molecule type" value="Genomic_DNA"/>
</dbReference>
<comment type="caution">
    <text evidence="3">The sequence shown here is derived from an EMBL/GenBank/DDBJ whole genome shotgun (WGS) entry which is preliminary data.</text>
</comment>
<gene>
    <name evidence="3" type="ORF">B9D04_00005</name>
    <name evidence="2" type="ORF">B9D04_09025</name>
</gene>
<proteinExistence type="predicted"/>
<dbReference type="InterPro" id="IPR056798">
    <property type="entry name" value="ADH_Fe_C"/>
</dbReference>
<dbReference type="GO" id="GO:1990002">
    <property type="term" value="F:methylglyoxal reductase (NADPH) (acetol producing) activity"/>
    <property type="evidence" value="ECO:0007669"/>
    <property type="project" value="TreeGrafter"/>
</dbReference>